<dbReference type="EMBL" id="QCYY01001200">
    <property type="protein sequence ID" value="ROT79716.1"/>
    <property type="molecule type" value="Genomic_DNA"/>
</dbReference>
<name>A0A423TTC7_PENVA</name>
<keyword evidence="2" id="KW-0472">Membrane</keyword>
<organism evidence="3 4">
    <name type="scientific">Penaeus vannamei</name>
    <name type="common">Whiteleg shrimp</name>
    <name type="synonym">Litopenaeus vannamei</name>
    <dbReference type="NCBI Taxonomy" id="6689"/>
    <lineage>
        <taxon>Eukaryota</taxon>
        <taxon>Metazoa</taxon>
        <taxon>Ecdysozoa</taxon>
        <taxon>Arthropoda</taxon>
        <taxon>Crustacea</taxon>
        <taxon>Multicrustacea</taxon>
        <taxon>Malacostraca</taxon>
        <taxon>Eumalacostraca</taxon>
        <taxon>Eucarida</taxon>
        <taxon>Decapoda</taxon>
        <taxon>Dendrobranchiata</taxon>
        <taxon>Penaeoidea</taxon>
        <taxon>Penaeidae</taxon>
        <taxon>Penaeus</taxon>
    </lineage>
</organism>
<keyword evidence="2" id="KW-1133">Transmembrane helix</keyword>
<accession>A0A423TTC7</accession>
<gene>
    <name evidence="3" type="ORF">C7M84_001580</name>
</gene>
<evidence type="ECO:0000313" key="4">
    <source>
        <dbReference type="Proteomes" id="UP000283509"/>
    </source>
</evidence>
<comment type="caution">
    <text evidence="3">The sequence shown here is derived from an EMBL/GenBank/DDBJ whole genome shotgun (WGS) entry which is preliminary data.</text>
</comment>
<protein>
    <recommendedName>
        <fullName evidence="5">Transmembrane protein</fullName>
    </recommendedName>
</protein>
<sequence length="206" mass="22623">MTLVSGREELHRPPDPLQGNPQNAYVSAVSMEYPTKEKLQLVAHPVPSAPEPSEASAANPREENTCCCGCSWRTGAITIAIIYLLVHLGFEGFLIFLLYMEGMRDVGLRVLIMIGVIGIAVIFISLLLHGAIKRRSPYLLAWMWWEGLNIGLGIIGLIFSLFLMGAAALSGLLGVSLRFCCFFVVYEYRSTLIAQPPKREANNAPA</sequence>
<proteinExistence type="predicted"/>
<evidence type="ECO:0008006" key="5">
    <source>
        <dbReference type="Google" id="ProtNLM"/>
    </source>
</evidence>
<evidence type="ECO:0000256" key="1">
    <source>
        <dbReference type="SAM" id="MobiDB-lite"/>
    </source>
</evidence>
<feature type="transmembrane region" description="Helical" evidence="2">
    <location>
        <begin position="106"/>
        <end position="128"/>
    </location>
</feature>
<dbReference type="OrthoDB" id="6375917at2759"/>
<keyword evidence="4" id="KW-1185">Reference proteome</keyword>
<feature type="transmembrane region" description="Helical" evidence="2">
    <location>
        <begin position="81"/>
        <end position="100"/>
    </location>
</feature>
<dbReference type="AlphaFoldDB" id="A0A423TTC7"/>
<feature type="region of interest" description="Disordered" evidence="1">
    <location>
        <begin position="1"/>
        <end position="22"/>
    </location>
</feature>
<evidence type="ECO:0000313" key="3">
    <source>
        <dbReference type="EMBL" id="ROT79716.1"/>
    </source>
</evidence>
<dbReference type="Proteomes" id="UP000283509">
    <property type="component" value="Unassembled WGS sequence"/>
</dbReference>
<reference evidence="3 4" key="1">
    <citation type="submission" date="2018-04" db="EMBL/GenBank/DDBJ databases">
        <authorList>
            <person name="Zhang X."/>
            <person name="Yuan J."/>
            <person name="Li F."/>
            <person name="Xiang J."/>
        </authorList>
    </citation>
    <scope>NUCLEOTIDE SEQUENCE [LARGE SCALE GENOMIC DNA]</scope>
    <source>
        <tissue evidence="3">Muscle</tissue>
    </source>
</reference>
<evidence type="ECO:0000256" key="2">
    <source>
        <dbReference type="SAM" id="Phobius"/>
    </source>
</evidence>
<reference evidence="3 4" key="2">
    <citation type="submission" date="2019-01" db="EMBL/GenBank/DDBJ databases">
        <title>The decoding of complex shrimp genome reveals the adaptation for benthos swimmer, frequently molting mechanism and breeding impact on genome.</title>
        <authorList>
            <person name="Sun Y."/>
            <person name="Gao Y."/>
            <person name="Yu Y."/>
        </authorList>
    </citation>
    <scope>NUCLEOTIDE SEQUENCE [LARGE SCALE GENOMIC DNA]</scope>
    <source>
        <tissue evidence="3">Muscle</tissue>
    </source>
</reference>
<feature type="compositionally biased region" description="Basic and acidic residues" evidence="1">
    <location>
        <begin position="1"/>
        <end position="14"/>
    </location>
</feature>
<keyword evidence="2" id="KW-0812">Transmembrane</keyword>